<dbReference type="InterPro" id="IPR006620">
    <property type="entry name" value="Pro_4_hyd_alph"/>
</dbReference>
<evidence type="ECO:0000256" key="5">
    <source>
        <dbReference type="ARBA" id="ARBA00022964"/>
    </source>
</evidence>
<dbReference type="Gene3D" id="1.25.40.10">
    <property type="entry name" value="Tetratricopeptide repeat domain"/>
    <property type="match status" value="4"/>
</dbReference>
<dbReference type="PROSITE" id="PS51375">
    <property type="entry name" value="PPR"/>
    <property type="match status" value="1"/>
</dbReference>
<evidence type="ECO:0000256" key="9">
    <source>
        <dbReference type="PROSITE-ProRule" id="PRU00708"/>
    </source>
</evidence>
<comment type="caution">
    <text evidence="11">The sequence shown here is derived from an EMBL/GenBank/DDBJ whole genome shotgun (WGS) entry which is preliminary data.</text>
</comment>
<evidence type="ECO:0000259" key="10">
    <source>
        <dbReference type="PROSITE" id="PS51471"/>
    </source>
</evidence>
<reference evidence="11" key="1">
    <citation type="submission" date="2021-02" db="EMBL/GenBank/DDBJ databases">
        <authorList>
            <person name="Dougan E. K."/>
            <person name="Rhodes N."/>
            <person name="Thang M."/>
            <person name="Chan C."/>
        </authorList>
    </citation>
    <scope>NUCLEOTIDE SEQUENCE</scope>
</reference>
<dbReference type="GO" id="GO:0005506">
    <property type="term" value="F:iron ion binding"/>
    <property type="evidence" value="ECO:0007669"/>
    <property type="project" value="InterPro"/>
</dbReference>
<dbReference type="Pfam" id="PF13812">
    <property type="entry name" value="PPR_3"/>
    <property type="match status" value="1"/>
</dbReference>
<evidence type="ECO:0000256" key="2">
    <source>
        <dbReference type="ARBA" id="ARBA00022723"/>
    </source>
</evidence>
<dbReference type="InterPro" id="IPR011990">
    <property type="entry name" value="TPR-like_helical_dom_sf"/>
</dbReference>
<evidence type="ECO:0000313" key="12">
    <source>
        <dbReference type="Proteomes" id="UP000604046"/>
    </source>
</evidence>
<keyword evidence="6" id="KW-0560">Oxidoreductase</keyword>
<dbReference type="GO" id="GO:0016705">
    <property type="term" value="F:oxidoreductase activity, acting on paired donors, with incorporation or reduction of molecular oxygen"/>
    <property type="evidence" value="ECO:0007669"/>
    <property type="project" value="InterPro"/>
</dbReference>
<gene>
    <name evidence="11" type="primary">EMB2654</name>
    <name evidence="11" type="ORF">SNAT2548_LOCUS2717</name>
</gene>
<keyword evidence="12" id="KW-1185">Reference proteome</keyword>
<dbReference type="PROSITE" id="PS51471">
    <property type="entry name" value="FE2OG_OXY"/>
    <property type="match status" value="1"/>
</dbReference>
<evidence type="ECO:0000256" key="4">
    <source>
        <dbReference type="ARBA" id="ARBA00022824"/>
    </source>
</evidence>
<dbReference type="Gene3D" id="2.60.120.620">
    <property type="entry name" value="q2cbj1_9rhob like domain"/>
    <property type="match status" value="1"/>
</dbReference>
<dbReference type="GO" id="GO:0031418">
    <property type="term" value="F:L-ascorbic acid binding"/>
    <property type="evidence" value="ECO:0007669"/>
    <property type="project" value="InterPro"/>
</dbReference>
<dbReference type="OrthoDB" id="441695at2759"/>
<name>A0A812I6U3_9DINO</name>
<keyword evidence="7" id="KW-0408">Iron</keyword>
<evidence type="ECO:0000313" key="11">
    <source>
        <dbReference type="EMBL" id="CAE6972576.1"/>
    </source>
</evidence>
<comment type="cofactor">
    <cofactor evidence="1">
        <name>L-ascorbate</name>
        <dbReference type="ChEBI" id="CHEBI:38290"/>
    </cofactor>
</comment>
<dbReference type="Pfam" id="PF13640">
    <property type="entry name" value="2OG-FeII_Oxy_3"/>
    <property type="match status" value="1"/>
</dbReference>
<proteinExistence type="predicted"/>
<accession>A0A812I6U3</accession>
<protein>
    <submittedName>
        <fullName evidence="11">EMB2654 protein</fullName>
    </submittedName>
</protein>
<sequence length="1128" mass="121123">MQDVRQGLLKLPRNRASGAITAEEWQRGLALLAHLEEQGTGASAKAYGAVIGACGRSARWLLGLELLASLLARRVQQDVTVCTAAMRSCGLARQWRQALALLSQALACSLQVDLIAYNTAASALERGSQWQRVLELLQDLEAASCPGDKITFSSAMGACGKQGLWQTTLHLLESMQRMHVQGDLRMYTAVISACGAGRRWREAVGLLTDFGALSLQPDVVAYTAAIQSCTQGTEWEQALSLMNQMLSHRLQADLFMYNSIMNAGVEGKQWLLAVDLLRSLRGSLQGDAYTYSICLCAFECGGQWKQAVALVDSLGNQRLLTTAVLNSVIPSLRWSSALAMWALLACRNLKPDGITPVAIFGACEKGGKWRQATTFLLEMDRGRLKPTLSAYTAAMGACKVEASEESWLPALLLLTSLRHRTLQGDDVSTNYVMASCAGSGRWAEALAVPFEEDVDISTCNTRIGACAKWQDAIALYNAMLRSRLTPDLVSYSTAIGACKRGEQWLQALVLLAELKGTRQVDAMAYTATIGACAGGAQWQIALCLLAEACSFRVPQDDVIIASAAGACVRATRWELALDFLQLGGAGKMTVTAVLNAYLGTYGQEEKPDGSAEDAPGEAAGRPLEDLDEPGALWIQSLPVGPPGCDCRRMAAQRGACPQLVPLLSVAVAGRQAALRRLVRPRSWGSGETATAMVFLSGALRLARRHRAGGCFRASFASTRSAGTAVEKHLTRLPGTRHAEDLHTPRSLSPPVLELLRSFRYAPPGLVAALANVLGLPEESEPLARALGEDPEAVLTWKARQRAQEIVSGDLTVAVGPNRLLDSTWVLAGREELSAKLSEIFAAYMLEILQIARVSIAFEGLSMPVSCWKHGWADSVVQRRHAQELWAGAGQMGVGFTLLDGAVSPELASRAREELETMAAQGALSDFSQSTCNPGSQHLWLRFSSPEERQDMQARAPALLELGDALAGLPGALERAARSAGIHAPEMRLFPSIMAATYGPGSHYVPHQDKYSGGSAGFENTRVLTILCYLNPDWQPGDGGELRVLQTGEGPADQSGPGSRVPQLLGITADHSESTASTACNSEAFVDVPPLLGRIVMFQSREVWHGIQASKAARRWAVTLWLLAGASSH</sequence>
<dbReference type="SMART" id="SM00702">
    <property type="entry name" value="P4Hc"/>
    <property type="match status" value="1"/>
</dbReference>
<feature type="domain" description="Fe2OG dioxygenase" evidence="10">
    <location>
        <begin position="988"/>
        <end position="1123"/>
    </location>
</feature>
<keyword evidence="2" id="KW-0479">Metal-binding</keyword>
<dbReference type="InterPro" id="IPR005123">
    <property type="entry name" value="Oxoglu/Fe-dep_dioxygenase_dom"/>
</dbReference>
<dbReference type="InterPro" id="IPR002885">
    <property type="entry name" value="PPR_rpt"/>
</dbReference>
<dbReference type="EMBL" id="CAJNDS010000162">
    <property type="protein sequence ID" value="CAE6972576.1"/>
    <property type="molecule type" value="Genomic_DNA"/>
</dbReference>
<dbReference type="Pfam" id="PF01535">
    <property type="entry name" value="PPR"/>
    <property type="match status" value="1"/>
</dbReference>
<keyword evidence="3" id="KW-0677">Repeat</keyword>
<feature type="repeat" description="PPR" evidence="9">
    <location>
        <begin position="218"/>
        <end position="252"/>
    </location>
</feature>
<keyword evidence="4" id="KW-0256">Endoplasmic reticulum</keyword>
<dbReference type="InterPro" id="IPR044862">
    <property type="entry name" value="Pro_4_hyd_alph_FE2OG_OXY"/>
</dbReference>
<evidence type="ECO:0000256" key="8">
    <source>
        <dbReference type="ARBA" id="ARBA00023180"/>
    </source>
</evidence>
<evidence type="ECO:0000256" key="7">
    <source>
        <dbReference type="ARBA" id="ARBA00023004"/>
    </source>
</evidence>
<keyword evidence="5" id="KW-0223">Dioxygenase</keyword>
<organism evidence="11 12">
    <name type="scientific">Symbiodinium natans</name>
    <dbReference type="NCBI Taxonomy" id="878477"/>
    <lineage>
        <taxon>Eukaryota</taxon>
        <taxon>Sar</taxon>
        <taxon>Alveolata</taxon>
        <taxon>Dinophyceae</taxon>
        <taxon>Suessiales</taxon>
        <taxon>Symbiodiniaceae</taxon>
        <taxon>Symbiodinium</taxon>
    </lineage>
</organism>
<keyword evidence="8" id="KW-0325">Glycoprotein</keyword>
<evidence type="ECO:0000256" key="1">
    <source>
        <dbReference type="ARBA" id="ARBA00001961"/>
    </source>
</evidence>
<evidence type="ECO:0000256" key="3">
    <source>
        <dbReference type="ARBA" id="ARBA00022737"/>
    </source>
</evidence>
<dbReference type="PANTHER" id="PTHR47447">
    <property type="entry name" value="OS03G0856100 PROTEIN"/>
    <property type="match status" value="1"/>
</dbReference>
<dbReference type="PANTHER" id="PTHR47447:SF17">
    <property type="entry name" value="OS12G0638900 PROTEIN"/>
    <property type="match status" value="1"/>
</dbReference>
<dbReference type="Proteomes" id="UP000604046">
    <property type="component" value="Unassembled WGS sequence"/>
</dbReference>
<dbReference type="GO" id="GO:0051213">
    <property type="term" value="F:dioxygenase activity"/>
    <property type="evidence" value="ECO:0007669"/>
    <property type="project" value="UniProtKB-KW"/>
</dbReference>
<dbReference type="AlphaFoldDB" id="A0A812I6U3"/>
<evidence type="ECO:0000256" key="6">
    <source>
        <dbReference type="ARBA" id="ARBA00023002"/>
    </source>
</evidence>